<proteinExistence type="predicted"/>
<evidence type="ECO:0000259" key="1">
    <source>
        <dbReference type="PROSITE" id="PS50853"/>
    </source>
</evidence>
<feature type="domain" description="Fibronectin type-III" evidence="1">
    <location>
        <begin position="268"/>
        <end position="363"/>
    </location>
</feature>
<evidence type="ECO:0000313" key="3">
    <source>
        <dbReference type="Proteomes" id="UP001144372"/>
    </source>
</evidence>
<dbReference type="InterPro" id="IPR013783">
    <property type="entry name" value="Ig-like_fold"/>
</dbReference>
<dbReference type="InterPro" id="IPR003961">
    <property type="entry name" value="FN3_dom"/>
</dbReference>
<dbReference type="SMART" id="SM00060">
    <property type="entry name" value="FN3"/>
    <property type="match status" value="3"/>
</dbReference>
<dbReference type="Proteomes" id="UP001144372">
    <property type="component" value="Unassembled WGS sequence"/>
</dbReference>
<evidence type="ECO:0000313" key="2">
    <source>
        <dbReference type="EMBL" id="GLI33491.1"/>
    </source>
</evidence>
<comment type="caution">
    <text evidence="2">The sequence shown here is derived from an EMBL/GenBank/DDBJ whole genome shotgun (WGS) entry which is preliminary data.</text>
</comment>
<organism evidence="2 3">
    <name type="scientific">Desulforhabdus amnigena</name>
    <dbReference type="NCBI Taxonomy" id="40218"/>
    <lineage>
        <taxon>Bacteria</taxon>
        <taxon>Pseudomonadati</taxon>
        <taxon>Thermodesulfobacteriota</taxon>
        <taxon>Syntrophobacteria</taxon>
        <taxon>Syntrophobacterales</taxon>
        <taxon>Syntrophobacteraceae</taxon>
        <taxon>Desulforhabdus</taxon>
    </lineage>
</organism>
<dbReference type="RefSeq" id="WP_281792504.1">
    <property type="nucleotide sequence ID" value="NZ_BSDR01000001.1"/>
</dbReference>
<dbReference type="AlphaFoldDB" id="A0A9W6D589"/>
<reference evidence="2" key="1">
    <citation type="submission" date="2022-12" db="EMBL/GenBank/DDBJ databases">
        <title>Reference genome sequencing for broad-spectrum identification of bacterial and archaeal isolates by mass spectrometry.</title>
        <authorList>
            <person name="Sekiguchi Y."/>
            <person name="Tourlousse D.M."/>
        </authorList>
    </citation>
    <scope>NUCLEOTIDE SEQUENCE</scope>
    <source>
        <strain evidence="2">ASRB1</strain>
    </source>
</reference>
<dbReference type="PROSITE" id="PS51257">
    <property type="entry name" value="PROKAR_LIPOPROTEIN"/>
    <property type="match status" value="1"/>
</dbReference>
<dbReference type="Gene3D" id="2.60.40.10">
    <property type="entry name" value="Immunoglobulins"/>
    <property type="match status" value="2"/>
</dbReference>
<dbReference type="EMBL" id="BSDR01000001">
    <property type="protein sequence ID" value="GLI33491.1"/>
    <property type="molecule type" value="Genomic_DNA"/>
</dbReference>
<protein>
    <recommendedName>
        <fullName evidence="1">Fibronectin type-III domain-containing protein</fullName>
    </recommendedName>
</protein>
<sequence>MNIRICFIARSPYFTGLLPFLLLGTLLSGCGKKSFPKPVTQELPPQIQDLRVQVQPKGVELSWSLPDQIKSNPQGSGYRFAILRSELAWENRSCVDCPPSNQQEIQRIDPAFPQSASIDSNRIVWVDTAVSPHHAYRYQVIVQNEKGRPVTFSNILTAKVITPPEGIKKLGASRDPQGILLGWKASNKDQKGKKLSGDLQYTIERHAPNGSWEVISQVPIKAQNFLDSAVASNQSYDYRVTPFVVFEETRVLGEPAVIQNVLAPEALPPPPPGTVWVIPAKGALEVQWTPSDGKVGGYYVYRKEGKEIIRLTETPVKNPPYVDRSVKPNAVYFYAVSSVSAPPEQREGLLSKWAEIRNLIFQQ</sequence>
<name>A0A9W6D589_9BACT</name>
<gene>
    <name evidence="2" type="ORF">DAMNIGENAA_09240</name>
</gene>
<dbReference type="InterPro" id="IPR036116">
    <property type="entry name" value="FN3_sf"/>
</dbReference>
<accession>A0A9W6D589</accession>
<dbReference type="SUPFAM" id="SSF49265">
    <property type="entry name" value="Fibronectin type III"/>
    <property type="match status" value="2"/>
</dbReference>
<keyword evidence="3" id="KW-1185">Reference proteome</keyword>
<dbReference type="PROSITE" id="PS50853">
    <property type="entry name" value="FN3"/>
    <property type="match status" value="1"/>
</dbReference>